<dbReference type="Proteomes" id="UP000544095">
    <property type="component" value="Unassembled WGS sequence"/>
</dbReference>
<protein>
    <submittedName>
        <fullName evidence="2">Uncharacterized protein</fullName>
    </submittedName>
</protein>
<comment type="caution">
    <text evidence="2">The sequence shown here is derived from an EMBL/GenBank/DDBJ whole genome shotgun (WGS) entry which is preliminary data.</text>
</comment>
<accession>A0A8H5L9Y7</accession>
<feature type="compositionally biased region" description="Acidic residues" evidence="1">
    <location>
        <begin position="404"/>
        <end position="416"/>
    </location>
</feature>
<dbReference type="AlphaFoldDB" id="A0A8H5L9Y7"/>
<sequence length="517" mass="58840">MDWDSERVNSRDNEKYFRRFTTAEGFGGSTRTRVAGVFHLDPLLPRLPSIEACGLEITRPPSTKDEPSKEAPEDGNTVLHVSRDVDAKYQASVNRTALERRVANTEWQKRFREQQKDNGRDIYLLNDDQTHPNPDALPEVTENHHARISEAKIVHMEPLSKANFKAVIGVLNSAHQKQDFDTKLAQIQRTITHVDRFLPDSEINDFIRSQEESEVVTEFRLANPDKEAELVKFSRQQYALEHVLSSLQPEPSKEGMQSLCQAFRIAEWPDLRLYPEREDVQYLKSHQVKDAVSTVQRGETFWRHTFISNDTGTGKTSIYYSVITANKNVTTWKWRLKANRISGSTHPLFLHQSIRSNGRVVVISTYPTWSSRAVLKGERLFVFKAGKVPELVMKQRTKARDSSEAQDEDVEDEQEGEATIKNYTASELNKDDIEFIAQNEAEAAEEANGNIIEYLSKAKAVSNATFEFIVADGGLTHNLDINTMEKVTLGVRFTDAQFSQRPIIAPVSHVGNAWHRT</sequence>
<reference evidence="2 3" key="1">
    <citation type="submission" date="2020-05" db="EMBL/GenBank/DDBJ databases">
        <title>Identification and distribution of gene clusters putatively required for synthesis of sphingolipid metabolism inhibitors in phylogenetically diverse species of the filamentous fungus Fusarium.</title>
        <authorList>
            <person name="Kim H.-S."/>
            <person name="Busman M."/>
            <person name="Brown D.W."/>
            <person name="Divon H."/>
            <person name="Uhlig S."/>
            <person name="Proctor R.H."/>
        </authorList>
    </citation>
    <scope>NUCLEOTIDE SEQUENCE [LARGE SCALE GENOMIC DNA]</scope>
    <source>
        <strain evidence="2 3">NRRL 25211</strain>
    </source>
</reference>
<evidence type="ECO:0000256" key="1">
    <source>
        <dbReference type="SAM" id="MobiDB-lite"/>
    </source>
</evidence>
<dbReference type="EMBL" id="JAAOAR010000347">
    <property type="protein sequence ID" value="KAF5586520.1"/>
    <property type="molecule type" value="Genomic_DNA"/>
</dbReference>
<organism evidence="2 3">
    <name type="scientific">Fusarium pseudoanthophilum</name>
    <dbReference type="NCBI Taxonomy" id="48495"/>
    <lineage>
        <taxon>Eukaryota</taxon>
        <taxon>Fungi</taxon>
        <taxon>Dikarya</taxon>
        <taxon>Ascomycota</taxon>
        <taxon>Pezizomycotina</taxon>
        <taxon>Sordariomycetes</taxon>
        <taxon>Hypocreomycetidae</taxon>
        <taxon>Hypocreales</taxon>
        <taxon>Nectriaceae</taxon>
        <taxon>Fusarium</taxon>
        <taxon>Fusarium fujikuroi species complex</taxon>
    </lineage>
</organism>
<gene>
    <name evidence="2" type="ORF">FPANT_7225</name>
</gene>
<name>A0A8H5L9Y7_9HYPO</name>
<keyword evidence="3" id="KW-1185">Reference proteome</keyword>
<proteinExistence type="predicted"/>
<feature type="region of interest" description="Disordered" evidence="1">
    <location>
        <begin position="395"/>
        <end position="417"/>
    </location>
</feature>
<evidence type="ECO:0000313" key="3">
    <source>
        <dbReference type="Proteomes" id="UP000544095"/>
    </source>
</evidence>
<evidence type="ECO:0000313" key="2">
    <source>
        <dbReference type="EMBL" id="KAF5586520.1"/>
    </source>
</evidence>